<dbReference type="EMBL" id="CADIKI010000016">
    <property type="protein sequence ID" value="CAB3801414.1"/>
    <property type="molecule type" value="Genomic_DNA"/>
</dbReference>
<dbReference type="Pfam" id="PF14248">
    <property type="entry name" value="DUF4345"/>
    <property type="match status" value="1"/>
</dbReference>
<keyword evidence="1" id="KW-0812">Transmembrane</keyword>
<organism evidence="2 3">
    <name type="scientific">Paraburkholderia fynbosensis</name>
    <dbReference type="NCBI Taxonomy" id="1200993"/>
    <lineage>
        <taxon>Bacteria</taxon>
        <taxon>Pseudomonadati</taxon>
        <taxon>Pseudomonadota</taxon>
        <taxon>Betaproteobacteria</taxon>
        <taxon>Burkholderiales</taxon>
        <taxon>Burkholderiaceae</taxon>
        <taxon>Paraburkholderia</taxon>
    </lineage>
</organism>
<dbReference type="InterPro" id="IPR025597">
    <property type="entry name" value="DUF4345"/>
</dbReference>
<keyword evidence="3" id="KW-1185">Reference proteome</keyword>
<dbReference type="Proteomes" id="UP000494252">
    <property type="component" value="Unassembled WGS sequence"/>
</dbReference>
<feature type="transmembrane region" description="Helical" evidence="1">
    <location>
        <begin position="84"/>
        <end position="102"/>
    </location>
</feature>
<feature type="transmembrane region" description="Helical" evidence="1">
    <location>
        <begin position="7"/>
        <end position="29"/>
    </location>
</feature>
<protein>
    <recommendedName>
        <fullName evidence="4">DUF4345 domain-containing protein</fullName>
    </recommendedName>
</protein>
<evidence type="ECO:0008006" key="4">
    <source>
        <dbReference type="Google" id="ProtNLM"/>
    </source>
</evidence>
<dbReference type="RefSeq" id="WP_175164047.1">
    <property type="nucleotide sequence ID" value="NZ_CADIKI010000016.1"/>
</dbReference>
<feature type="transmembrane region" description="Helical" evidence="1">
    <location>
        <begin position="108"/>
        <end position="129"/>
    </location>
</feature>
<reference evidence="2 3" key="1">
    <citation type="submission" date="2020-04" db="EMBL/GenBank/DDBJ databases">
        <authorList>
            <person name="De Canck E."/>
        </authorList>
    </citation>
    <scope>NUCLEOTIDE SEQUENCE [LARGE SCALE GENOMIC DNA]</scope>
    <source>
        <strain evidence="2 3">LMG 27177</strain>
    </source>
</reference>
<gene>
    <name evidence="2" type="ORF">LMG27177_05051</name>
</gene>
<name>A0A6J5GJL4_9BURK</name>
<evidence type="ECO:0000313" key="2">
    <source>
        <dbReference type="EMBL" id="CAB3801414.1"/>
    </source>
</evidence>
<dbReference type="AlphaFoldDB" id="A0A6J5GJL4"/>
<evidence type="ECO:0000256" key="1">
    <source>
        <dbReference type="SAM" id="Phobius"/>
    </source>
</evidence>
<keyword evidence="1" id="KW-0472">Membrane</keyword>
<proteinExistence type="predicted"/>
<sequence>MERLARICFWGYMLMLLGIGGSGIFIAAWELPHIFDVRLDSIPEPHRATFLSQYRFLKGLELGFGVFCWAFRNEIFLPLTASRVFLGGLCAGVAARVLSFIVDGNPTKVFIAFCVLEAVTGFLVWEVVWRGRTS</sequence>
<accession>A0A6J5GJL4</accession>
<evidence type="ECO:0000313" key="3">
    <source>
        <dbReference type="Proteomes" id="UP000494252"/>
    </source>
</evidence>
<keyword evidence="1" id="KW-1133">Transmembrane helix</keyword>